<protein>
    <recommendedName>
        <fullName evidence="1">DUF6593 domain-containing protein</fullName>
    </recommendedName>
</protein>
<organism evidence="2 3">
    <name type="scientific">Boletus reticuloceps</name>
    <dbReference type="NCBI Taxonomy" id="495285"/>
    <lineage>
        <taxon>Eukaryota</taxon>
        <taxon>Fungi</taxon>
        <taxon>Dikarya</taxon>
        <taxon>Basidiomycota</taxon>
        <taxon>Agaricomycotina</taxon>
        <taxon>Agaricomycetes</taxon>
        <taxon>Agaricomycetidae</taxon>
        <taxon>Boletales</taxon>
        <taxon>Boletineae</taxon>
        <taxon>Boletaceae</taxon>
        <taxon>Boletoideae</taxon>
        <taxon>Boletus</taxon>
    </lineage>
</organism>
<evidence type="ECO:0000313" key="3">
    <source>
        <dbReference type="Proteomes" id="UP000683000"/>
    </source>
</evidence>
<accession>A0A8I2YMU6</accession>
<dbReference type="Proteomes" id="UP000683000">
    <property type="component" value="Unassembled WGS sequence"/>
</dbReference>
<gene>
    <name evidence="2" type="ORF">JVT61DRAFT_2575</name>
</gene>
<dbReference type="OrthoDB" id="3360976at2759"/>
<evidence type="ECO:0000259" key="1">
    <source>
        <dbReference type="Pfam" id="PF20236"/>
    </source>
</evidence>
<proteinExistence type="predicted"/>
<dbReference type="InterPro" id="IPR046528">
    <property type="entry name" value="DUF6593"/>
</dbReference>
<dbReference type="EMBL" id="JAGFBS010000013">
    <property type="protein sequence ID" value="KAG6375729.1"/>
    <property type="molecule type" value="Genomic_DNA"/>
</dbReference>
<dbReference type="Pfam" id="PF20236">
    <property type="entry name" value="DUF6593"/>
    <property type="match status" value="1"/>
</dbReference>
<name>A0A8I2YMU6_9AGAM</name>
<feature type="domain" description="DUF6593" evidence="1">
    <location>
        <begin position="6"/>
        <end position="55"/>
    </location>
</feature>
<dbReference type="AlphaFoldDB" id="A0A8I2YMU6"/>
<reference evidence="2" key="1">
    <citation type="submission" date="2021-03" db="EMBL/GenBank/DDBJ databases">
        <title>Evolutionary innovations through gain and loss of genes in the ectomycorrhizal Boletales.</title>
        <authorList>
            <person name="Wu G."/>
            <person name="Miyauchi S."/>
            <person name="Morin E."/>
            <person name="Yang Z.-L."/>
            <person name="Xu J."/>
            <person name="Martin F.M."/>
        </authorList>
    </citation>
    <scope>NUCLEOTIDE SEQUENCE</scope>
    <source>
        <strain evidence="2">BR01</strain>
    </source>
</reference>
<comment type="caution">
    <text evidence="2">The sequence shown here is derived from an EMBL/GenBank/DDBJ whole genome shotgun (WGS) entry which is preliminary data.</text>
</comment>
<evidence type="ECO:0000313" key="2">
    <source>
        <dbReference type="EMBL" id="KAG6375729.1"/>
    </source>
</evidence>
<sequence length="66" mass="7563">MKLAESGVPLARFHKKNFGIRKQSHPPYLDVSLEVVRMLDHVILTYVYVESLRRERLGHVSDTTGA</sequence>
<keyword evidence="3" id="KW-1185">Reference proteome</keyword>